<comment type="caution">
    <text evidence="2">The sequence shown here is derived from an EMBL/GenBank/DDBJ whole genome shotgun (WGS) entry which is preliminary data.</text>
</comment>
<organism evidence="2 3">
    <name type="scientific">Pedobacter segetis</name>
    <dbReference type="NCBI Taxonomy" id="2793069"/>
    <lineage>
        <taxon>Bacteria</taxon>
        <taxon>Pseudomonadati</taxon>
        <taxon>Bacteroidota</taxon>
        <taxon>Sphingobacteriia</taxon>
        <taxon>Sphingobacteriales</taxon>
        <taxon>Sphingobacteriaceae</taxon>
        <taxon>Pedobacter</taxon>
    </lineage>
</organism>
<proteinExistence type="predicted"/>
<reference evidence="2 3" key="1">
    <citation type="submission" date="2020-12" db="EMBL/GenBank/DDBJ databases">
        <title>Bacterial novel species Pedobacter sp. SD-b isolated from soil.</title>
        <authorList>
            <person name="Jung H.-Y."/>
        </authorList>
    </citation>
    <scope>NUCLEOTIDE SEQUENCE [LARGE SCALE GENOMIC DNA]</scope>
    <source>
        <strain evidence="2 3">SD-b</strain>
    </source>
</reference>
<name>A0ABS1BLF2_9SPHI</name>
<dbReference type="SUPFAM" id="SSF51445">
    <property type="entry name" value="(Trans)glycosidases"/>
    <property type="match status" value="1"/>
</dbReference>
<feature type="domain" description="Glycosyl hydrolase family 30 beta sandwich" evidence="1">
    <location>
        <begin position="546"/>
        <end position="623"/>
    </location>
</feature>
<evidence type="ECO:0000313" key="2">
    <source>
        <dbReference type="EMBL" id="MBK0383607.1"/>
    </source>
</evidence>
<keyword evidence="3" id="KW-1185">Reference proteome</keyword>
<protein>
    <recommendedName>
        <fullName evidence="1">Glycosyl hydrolase family 30 beta sandwich domain-containing protein</fullName>
    </recommendedName>
</protein>
<sequence>MMYQNNKTTMRSLRIQITLAFFFFLCHTVLANPADSLKISLPKWKEPANVTTTKMTLGYGKTIRAGWGRYSLNERQYFSKVLPSLFKKTLVLDSINGDRGIKWIFTGPRAGFYLILKDNTFKFYHQYYDSFGFNEGLQKALVYPRSIADTIKFSTYSPIKAITVEINYKLELIVSLNGQELIKEKYIDDVRRNQIQLTGNNGTLDYRILEPEVKEEQVSVNPDKTYQQILGWGGTSTPTAYNELSEAGKAKWWDYIKEYNLLCQREYPTGGALNYNLDNFDNPNDAKAHYYGDNFPNGETSNFQYNKKIQDLGGFVIFEFWDFPKWMDGKPEEYTRAIVGYCQQALKKTGKAPRIVGVQNELNMPEETVKKFVPALRIALDKAGFENVKIHMANAGHVIDALERASSYTQNPEVWNAIDYTASNEYDYQNFYSNPDGFDTTLVRWDKTMGSKPFLAVEICTNDVRFQTDSYRIALTIGQLYQKNLTLANAVLMGYCWNILNIEQPNFGATRSLFISSPENGFMPEPSSNQLRVFGAYSRRIKEGMQRVEVKTNNKDLKVVAFKGKGKAATMVVLNRSLNPINLKINWANVDFDTIETVDPYSPNLASSFKGKEVTVEPGAFVTLTNVPLNK</sequence>
<dbReference type="RefSeq" id="WP_200586498.1">
    <property type="nucleotide sequence ID" value="NZ_JAEHFY010000015.1"/>
</dbReference>
<dbReference type="Proteomes" id="UP000660024">
    <property type="component" value="Unassembled WGS sequence"/>
</dbReference>
<gene>
    <name evidence="2" type="ORF">I5M32_11625</name>
</gene>
<dbReference type="EMBL" id="JAEHFY010000015">
    <property type="protein sequence ID" value="MBK0383607.1"/>
    <property type="molecule type" value="Genomic_DNA"/>
</dbReference>
<dbReference type="InterPro" id="IPR033452">
    <property type="entry name" value="GH30_C"/>
</dbReference>
<accession>A0ABS1BLF2</accession>
<dbReference type="Pfam" id="PF17189">
    <property type="entry name" value="Glyco_hydro_30C"/>
    <property type="match status" value="1"/>
</dbReference>
<dbReference type="InterPro" id="IPR017853">
    <property type="entry name" value="GH"/>
</dbReference>
<dbReference type="Gene3D" id="3.20.20.80">
    <property type="entry name" value="Glycosidases"/>
    <property type="match status" value="1"/>
</dbReference>
<evidence type="ECO:0000313" key="3">
    <source>
        <dbReference type="Proteomes" id="UP000660024"/>
    </source>
</evidence>
<dbReference type="Gene3D" id="2.60.40.1180">
    <property type="entry name" value="Golgi alpha-mannosidase II"/>
    <property type="match status" value="1"/>
</dbReference>
<evidence type="ECO:0000259" key="1">
    <source>
        <dbReference type="Pfam" id="PF17189"/>
    </source>
</evidence>
<dbReference type="InterPro" id="IPR013780">
    <property type="entry name" value="Glyco_hydro_b"/>
</dbReference>